<evidence type="ECO:0000256" key="1">
    <source>
        <dbReference type="SAM" id="SignalP"/>
    </source>
</evidence>
<feature type="domain" description="Lipoprotein LpqB C-terminal" evidence="2">
    <location>
        <begin position="336"/>
        <end position="549"/>
    </location>
</feature>
<keyword evidence="1" id="KW-0732">Signal</keyword>
<dbReference type="RefSeq" id="WP_183499350.1">
    <property type="nucleotide sequence ID" value="NZ_BAABCO010000001.1"/>
</dbReference>
<feature type="chain" id="PRO_5041313718" description="GerMN domain-containing protein" evidence="1">
    <location>
        <begin position="25"/>
        <end position="563"/>
    </location>
</feature>
<organism evidence="4 5">
    <name type="scientific">Microbacterium invictum</name>
    <dbReference type="NCBI Taxonomy" id="515415"/>
    <lineage>
        <taxon>Bacteria</taxon>
        <taxon>Bacillati</taxon>
        <taxon>Actinomycetota</taxon>
        <taxon>Actinomycetes</taxon>
        <taxon>Micrococcales</taxon>
        <taxon>Microbacteriaceae</taxon>
        <taxon>Microbacterium</taxon>
    </lineage>
</organism>
<dbReference type="Proteomes" id="UP000549113">
    <property type="component" value="Unassembled WGS sequence"/>
</dbReference>
<evidence type="ECO:0000313" key="4">
    <source>
        <dbReference type="EMBL" id="MBB4139723.1"/>
    </source>
</evidence>
<dbReference type="Pfam" id="PF10647">
    <property type="entry name" value="Gmad1"/>
    <property type="match status" value="1"/>
</dbReference>
<evidence type="ECO:0000313" key="5">
    <source>
        <dbReference type="Proteomes" id="UP000549113"/>
    </source>
</evidence>
<feature type="signal peptide" evidence="1">
    <location>
        <begin position="1"/>
        <end position="24"/>
    </location>
</feature>
<protein>
    <recommendedName>
        <fullName evidence="6">GerMN domain-containing protein</fullName>
    </recommendedName>
</protein>
<dbReference type="InterPro" id="IPR018910">
    <property type="entry name" value="LpqB_C"/>
</dbReference>
<gene>
    <name evidence="4" type="ORF">BKA10_001517</name>
</gene>
<dbReference type="PROSITE" id="PS51257">
    <property type="entry name" value="PROKAR_LIPOPROTEIN"/>
    <property type="match status" value="1"/>
</dbReference>
<sequence>MTRRLRAIVVAGLASLALVLSACAGLPVSGPVNAGQPVTDDGGQGDVSFVPAGPAPDATPAQIVEGFIAAGSGPRGNWSTAQDFLTDQAREVWKPRAGVTIYESGSRRLTEASEGQITVTIELEATVDATGAYSVAGEGETPFLFQLEQVDGQWRISQAPDGIILDENRFQSVFHNYELMYFDASWSRLVPDTRWFPPSTAVTDIAVALVDGSPTPWLLDAVVTAFSPSVGLAQRSVPERSGVAEVSLGASARGLDQQMLDRMQTQLEESLATAGIVSVDMLVDDQILVAEAVPVARMGIDSRPLVLTEDDFGYLSGTQIESIVGLSDAVLGVDAEFGATAIELNAGRETAAVRNGAGGVVRVRADGTVSEVNSRSGLIAPTIDPFDHIWTVPADAPAAVVAGASDGSFVELAGAWPGATSISAMHVSRDGTRVAALVLDGTQPSVWVAGIVRDERGVPLELGEVKLLAQLPGTGVDVAWLDGKTLAAAGVVGEQGFVVQIPVGGPATQLRAPVDVTTVSGGNQPGAVRLRSEAGNLYVQRGVSWQHQASEIRVLASQQGALN</sequence>
<dbReference type="EMBL" id="JACIFH010000001">
    <property type="protein sequence ID" value="MBB4139723.1"/>
    <property type="molecule type" value="Genomic_DNA"/>
</dbReference>
<dbReference type="Pfam" id="PF25976">
    <property type="entry name" value="LpqB_N"/>
    <property type="match status" value="1"/>
</dbReference>
<keyword evidence="5" id="KW-1185">Reference proteome</keyword>
<accession>A0AA40SNX7</accession>
<evidence type="ECO:0008006" key="6">
    <source>
        <dbReference type="Google" id="ProtNLM"/>
    </source>
</evidence>
<dbReference type="AlphaFoldDB" id="A0AA40SNX7"/>
<reference evidence="4 5" key="1">
    <citation type="submission" date="2020-08" db="EMBL/GenBank/DDBJ databases">
        <title>Sequencing the genomes of 1000 actinobacteria strains.</title>
        <authorList>
            <person name="Klenk H.-P."/>
        </authorList>
    </citation>
    <scope>NUCLEOTIDE SEQUENCE [LARGE SCALE GENOMIC DNA]</scope>
    <source>
        <strain evidence="4 5">DSM 19600</strain>
    </source>
</reference>
<evidence type="ECO:0000259" key="2">
    <source>
        <dbReference type="Pfam" id="PF10647"/>
    </source>
</evidence>
<name>A0AA40SNX7_9MICO</name>
<feature type="domain" description="Lipoprotein LpqB N-terminal" evidence="3">
    <location>
        <begin position="53"/>
        <end position="171"/>
    </location>
</feature>
<dbReference type="InterPro" id="IPR059026">
    <property type="entry name" value="LpqB_N"/>
</dbReference>
<comment type="caution">
    <text evidence="4">The sequence shown here is derived from an EMBL/GenBank/DDBJ whole genome shotgun (WGS) entry which is preliminary data.</text>
</comment>
<evidence type="ECO:0000259" key="3">
    <source>
        <dbReference type="Pfam" id="PF25976"/>
    </source>
</evidence>
<proteinExistence type="predicted"/>